<keyword evidence="2" id="KW-1185">Reference proteome</keyword>
<protein>
    <submittedName>
        <fullName evidence="1">Uncharacterized protein</fullName>
    </submittedName>
</protein>
<evidence type="ECO:0000313" key="2">
    <source>
        <dbReference type="Proteomes" id="UP000053593"/>
    </source>
</evidence>
<dbReference type="EMBL" id="KN834898">
    <property type="protein sequence ID" value="KIK50519.1"/>
    <property type="molecule type" value="Genomic_DNA"/>
</dbReference>
<accession>A0A0D0BM97</accession>
<dbReference type="AlphaFoldDB" id="A0A0D0BM97"/>
<evidence type="ECO:0000313" key="1">
    <source>
        <dbReference type="EMBL" id="KIK50519.1"/>
    </source>
</evidence>
<dbReference type="HOGENOM" id="CLU_1115849_0_0_1"/>
<organism evidence="1 2">
    <name type="scientific">Collybiopsis luxurians FD-317 M1</name>
    <dbReference type="NCBI Taxonomy" id="944289"/>
    <lineage>
        <taxon>Eukaryota</taxon>
        <taxon>Fungi</taxon>
        <taxon>Dikarya</taxon>
        <taxon>Basidiomycota</taxon>
        <taxon>Agaricomycotina</taxon>
        <taxon>Agaricomycetes</taxon>
        <taxon>Agaricomycetidae</taxon>
        <taxon>Agaricales</taxon>
        <taxon>Marasmiineae</taxon>
        <taxon>Omphalotaceae</taxon>
        <taxon>Collybiopsis</taxon>
        <taxon>Collybiopsis luxurians</taxon>
    </lineage>
</organism>
<sequence length="249" mass="28124">MDTLDSLSQSETKELSMRMTRKKDQIRNWYNNAKGKNKVPINVIIDLAKEKVFQTMFYNELVKPLVDMEKNQLWVMGADITRNVSLAIAQKHMKAVWNAVSVDVREAVNAKMAKLKLEKEQQKVKVEPGLKTETSAEDDVAEDPSATLKQAVMKAQYLQGKDRVEFLQSALHILKQIGKLFMSQVPSTWLFLGMVPSLQRPGKLTSMAVHIGLDANSCLFNEAYPAFDNNIIGPFLEFAKESVGMWLST</sequence>
<dbReference type="Proteomes" id="UP000053593">
    <property type="component" value="Unassembled WGS sequence"/>
</dbReference>
<name>A0A0D0BM97_9AGAR</name>
<gene>
    <name evidence="1" type="ORF">GYMLUDRAFT_252915</name>
</gene>
<reference evidence="1 2" key="1">
    <citation type="submission" date="2014-04" db="EMBL/GenBank/DDBJ databases">
        <title>Evolutionary Origins and Diversification of the Mycorrhizal Mutualists.</title>
        <authorList>
            <consortium name="DOE Joint Genome Institute"/>
            <consortium name="Mycorrhizal Genomics Consortium"/>
            <person name="Kohler A."/>
            <person name="Kuo A."/>
            <person name="Nagy L.G."/>
            <person name="Floudas D."/>
            <person name="Copeland A."/>
            <person name="Barry K.W."/>
            <person name="Cichocki N."/>
            <person name="Veneault-Fourrey C."/>
            <person name="LaButti K."/>
            <person name="Lindquist E.A."/>
            <person name="Lipzen A."/>
            <person name="Lundell T."/>
            <person name="Morin E."/>
            <person name="Murat C."/>
            <person name="Riley R."/>
            <person name="Ohm R."/>
            <person name="Sun H."/>
            <person name="Tunlid A."/>
            <person name="Henrissat B."/>
            <person name="Grigoriev I.V."/>
            <person name="Hibbett D.S."/>
            <person name="Martin F."/>
        </authorList>
    </citation>
    <scope>NUCLEOTIDE SEQUENCE [LARGE SCALE GENOMIC DNA]</scope>
    <source>
        <strain evidence="1 2">FD-317 M1</strain>
    </source>
</reference>
<proteinExistence type="predicted"/>